<dbReference type="PATRIC" id="fig|582.24.peg.4372"/>
<dbReference type="Proteomes" id="UP000032582">
    <property type="component" value="Unassembled WGS sequence"/>
</dbReference>
<name>A0A0D8L919_MORMO</name>
<evidence type="ECO:0000256" key="1">
    <source>
        <dbReference type="ARBA" id="ARBA00001933"/>
    </source>
</evidence>
<dbReference type="PANTHER" id="PTHR43713">
    <property type="entry name" value="GLUTAMATE-1-SEMIALDEHYDE 2,1-AMINOMUTASE"/>
    <property type="match status" value="1"/>
</dbReference>
<comment type="cofactor">
    <cofactor evidence="1">
        <name>pyridoxal 5'-phosphate</name>
        <dbReference type="ChEBI" id="CHEBI:597326"/>
    </cofactor>
</comment>
<accession>A0A0D8L919</accession>
<dbReference type="AlphaFoldDB" id="A0A0D8L919"/>
<organism evidence="2 3">
    <name type="scientific">Morganella morganii</name>
    <name type="common">Proteus morganii</name>
    <dbReference type="NCBI Taxonomy" id="582"/>
    <lineage>
        <taxon>Bacteria</taxon>
        <taxon>Pseudomonadati</taxon>
        <taxon>Pseudomonadota</taxon>
        <taxon>Gammaproteobacteria</taxon>
        <taxon>Enterobacterales</taxon>
        <taxon>Morganellaceae</taxon>
        <taxon>Morganella</taxon>
    </lineage>
</organism>
<evidence type="ECO:0000313" key="3">
    <source>
        <dbReference type="Proteomes" id="UP000032582"/>
    </source>
</evidence>
<dbReference type="InterPro" id="IPR015424">
    <property type="entry name" value="PyrdxlP-dep_Trfase"/>
</dbReference>
<dbReference type="EMBL" id="JZSH01000170">
    <property type="protein sequence ID" value="KJF77263.1"/>
    <property type="molecule type" value="Genomic_DNA"/>
</dbReference>
<comment type="caution">
    <text evidence="2">The sequence shown here is derived from an EMBL/GenBank/DDBJ whole genome shotgun (WGS) entry which is preliminary data.</text>
</comment>
<reference evidence="2 3" key="1">
    <citation type="submission" date="2015-02" db="EMBL/GenBank/DDBJ databases">
        <title>Whole genome shotgun sequencing of cultured foodborne pathogen.</title>
        <authorList>
            <person name="Timme R."/>
            <person name="Allard M.W."/>
            <person name="Strain E."/>
            <person name="Evans P.S."/>
            <person name="Brown E."/>
        </authorList>
    </citation>
    <scope>NUCLEOTIDE SEQUENCE [LARGE SCALE GENOMIC DNA]</scope>
    <source>
        <strain evidence="2 3">GCSL-TSO-24</strain>
    </source>
</reference>
<dbReference type="PANTHER" id="PTHR43713:SF3">
    <property type="entry name" value="GLUTAMATE-1-SEMIALDEHYDE 2,1-AMINOMUTASE 1, CHLOROPLASTIC-RELATED"/>
    <property type="match status" value="1"/>
</dbReference>
<evidence type="ECO:0000313" key="2">
    <source>
        <dbReference type="EMBL" id="KJF77263.1"/>
    </source>
</evidence>
<dbReference type="InterPro" id="IPR015422">
    <property type="entry name" value="PyrdxlP-dep_Trfase_small"/>
</dbReference>
<dbReference type="Gene3D" id="3.90.1150.10">
    <property type="entry name" value="Aspartate Aminotransferase, domain 1"/>
    <property type="match status" value="1"/>
</dbReference>
<gene>
    <name evidence="2" type="ORF">UA45_13820</name>
</gene>
<protein>
    <submittedName>
        <fullName evidence="2">Glutamate-1-semialdehyde 2,1-aminomutase</fullName>
    </submittedName>
</protein>
<dbReference type="SUPFAM" id="SSF53383">
    <property type="entry name" value="PLP-dependent transferases"/>
    <property type="match status" value="1"/>
</dbReference>
<proteinExistence type="predicted"/>
<sequence>MSRSENLYTEAQHFIPGGVNSPVRAFNGVGGTPLFIERANGAYIYDVDGKAYIDYVAPGGRWYWGIITRPSAPLSSTRWKKG</sequence>